<keyword evidence="6" id="KW-1133">Transmembrane helix</keyword>
<dbReference type="SMART" id="SM00304">
    <property type="entry name" value="HAMP"/>
    <property type="match status" value="2"/>
</dbReference>
<evidence type="ECO:0000313" key="9">
    <source>
        <dbReference type="EMBL" id="MBX0295393.1"/>
    </source>
</evidence>
<feature type="coiled-coil region" evidence="4">
    <location>
        <begin position="510"/>
        <end position="540"/>
    </location>
</feature>
<sequence length="803" mass="86077">MKTTELLPDFIRRSYLRKFAVAVAVIAVVVTGAGLTAQNAIAGELTDQRTNELRTTTEQEADSMEGWLERQSRTTRLLSNHYFVSDATATRAEATFSNEKQRMGGSIHAINLVNQSTMRIDRSTVEEYPGRSLFQFGVAWNRGSLVLSGTDDVARSKVFKYEDHYYMAFASTVPRTDYMTVAFYNVSRRSQAFSNSIEGGETQVVESGSANNEIVFADDTSLIFDSYESDSERGAVSAAANGSSGVVQAGDEVLSYAPVAGTNWVVVKRAPAENVFALRNQVQQYLFALVGLALLGFVAFGAFVGRDIKRSLTGVADRAEALAAGRIDGEDESSERMDEIGQVERAFTDIQSYLATVANQADALAAQEFDDPVLDEEVPGRLGESLSTMQTDLQQFVAEIEAAKTDAETAQREAEALADSLERQAEEFSDVMRLAAEGDMTQRLDTETGTEAMDEIARAFNAMLVQLGQTVVHIREFAADVDGSADQITASATEVRDASEEVSESVQEIASGADRQHENLQQAADEMSNLSATIEEVAAQADEVAGTADEAADVGETGSERATEAMDVLNDIEARADETIDRVEALDEEMAHIGEVVDLIDDIAEQTNMLALNASIEAARAGEAGEGFAVVADEIKQLAQETSAATDEVSAVIDDVQSSTSTAVDDIREMGDSVTDGIETVDDAIESLETIVDRVDAVNDGIQSINHATDEQASATEETVAVVDEVGSISEETASQAENVAAAAEQQTATINEVTTSIESLSGKATDLRDLLAQFDVETAQTPMTDTDVYDPDATDSSVAGDD</sequence>
<dbReference type="GO" id="GO:0004888">
    <property type="term" value="F:transmembrane signaling receptor activity"/>
    <property type="evidence" value="ECO:0007669"/>
    <property type="project" value="InterPro"/>
</dbReference>
<feature type="region of interest" description="Disordered" evidence="5">
    <location>
        <begin position="779"/>
        <end position="803"/>
    </location>
</feature>
<dbReference type="InterPro" id="IPR004090">
    <property type="entry name" value="Chemotax_Me-accpt_rcpt"/>
</dbReference>
<evidence type="ECO:0000256" key="3">
    <source>
        <dbReference type="PROSITE-ProRule" id="PRU00284"/>
    </source>
</evidence>
<evidence type="ECO:0000313" key="10">
    <source>
        <dbReference type="Proteomes" id="UP001430455"/>
    </source>
</evidence>
<keyword evidence="6" id="KW-0472">Membrane</keyword>
<feature type="coiled-coil region" evidence="4">
    <location>
        <begin position="393"/>
        <end position="431"/>
    </location>
</feature>
<gene>
    <name evidence="9" type="ORF">EGH23_10915</name>
</gene>
<dbReference type="PANTHER" id="PTHR32089">
    <property type="entry name" value="METHYL-ACCEPTING CHEMOTAXIS PROTEIN MCPB"/>
    <property type="match status" value="1"/>
</dbReference>
<keyword evidence="1 3" id="KW-0807">Transducer</keyword>
<dbReference type="Gene3D" id="1.10.287.950">
    <property type="entry name" value="Methyl-accepting chemotaxis protein"/>
    <property type="match status" value="1"/>
</dbReference>
<protein>
    <submittedName>
        <fullName evidence="9">Methyl-accepting chemotaxis protein</fullName>
    </submittedName>
</protein>
<feature type="domain" description="Methyl-accepting transducer" evidence="7">
    <location>
        <begin position="491"/>
        <end position="727"/>
    </location>
</feature>
<evidence type="ECO:0000256" key="2">
    <source>
        <dbReference type="ARBA" id="ARBA00029447"/>
    </source>
</evidence>
<evidence type="ECO:0000256" key="1">
    <source>
        <dbReference type="ARBA" id="ARBA00023224"/>
    </source>
</evidence>
<accession>A0AAW4PCR8</accession>
<dbReference type="PROSITE" id="PS50885">
    <property type="entry name" value="HAMP"/>
    <property type="match status" value="2"/>
</dbReference>
<keyword evidence="6" id="KW-0812">Transmembrane</keyword>
<proteinExistence type="inferred from homology"/>
<comment type="similarity">
    <text evidence="2">Belongs to the methyl-accepting chemotaxis (MCP) protein family.</text>
</comment>
<evidence type="ECO:0000259" key="7">
    <source>
        <dbReference type="PROSITE" id="PS50111"/>
    </source>
</evidence>
<organism evidence="9 10">
    <name type="scientific">Haloarcula nitratireducens</name>
    <dbReference type="NCBI Taxonomy" id="2487749"/>
    <lineage>
        <taxon>Archaea</taxon>
        <taxon>Methanobacteriati</taxon>
        <taxon>Methanobacteriota</taxon>
        <taxon>Stenosarchaea group</taxon>
        <taxon>Halobacteria</taxon>
        <taxon>Halobacteriales</taxon>
        <taxon>Haloarculaceae</taxon>
        <taxon>Haloarcula</taxon>
    </lineage>
</organism>
<dbReference type="Proteomes" id="UP001430455">
    <property type="component" value="Unassembled WGS sequence"/>
</dbReference>
<dbReference type="InterPro" id="IPR003660">
    <property type="entry name" value="HAMP_dom"/>
</dbReference>
<keyword evidence="4" id="KW-0175">Coiled coil</keyword>
<dbReference type="GO" id="GO:0016020">
    <property type="term" value="C:membrane"/>
    <property type="evidence" value="ECO:0007669"/>
    <property type="project" value="InterPro"/>
</dbReference>
<dbReference type="GO" id="GO:0006935">
    <property type="term" value="P:chemotaxis"/>
    <property type="evidence" value="ECO:0007669"/>
    <property type="project" value="InterPro"/>
</dbReference>
<dbReference type="PRINTS" id="PR00260">
    <property type="entry name" value="CHEMTRNSDUCR"/>
</dbReference>
<dbReference type="EMBL" id="RKLT01000003">
    <property type="protein sequence ID" value="MBX0295393.1"/>
    <property type="molecule type" value="Genomic_DNA"/>
</dbReference>
<evidence type="ECO:0000256" key="4">
    <source>
        <dbReference type="SAM" id="Coils"/>
    </source>
</evidence>
<dbReference type="SUPFAM" id="SSF58104">
    <property type="entry name" value="Methyl-accepting chemotaxis protein (MCP) signaling domain"/>
    <property type="match status" value="1"/>
</dbReference>
<dbReference type="CDD" id="cd11386">
    <property type="entry name" value="MCP_signal"/>
    <property type="match status" value="1"/>
</dbReference>
<dbReference type="CDD" id="cd06225">
    <property type="entry name" value="HAMP"/>
    <property type="match status" value="1"/>
</dbReference>
<evidence type="ECO:0000256" key="6">
    <source>
        <dbReference type="SAM" id="Phobius"/>
    </source>
</evidence>
<name>A0AAW4PCR8_9EURY</name>
<dbReference type="PANTHER" id="PTHR32089:SF112">
    <property type="entry name" value="LYSOZYME-LIKE PROTEIN-RELATED"/>
    <property type="match status" value="1"/>
</dbReference>
<dbReference type="SMART" id="SM00283">
    <property type="entry name" value="MA"/>
    <property type="match status" value="1"/>
</dbReference>
<keyword evidence="10" id="KW-1185">Reference proteome</keyword>
<feature type="domain" description="HAMP" evidence="8">
    <location>
        <begin position="306"/>
        <end position="359"/>
    </location>
</feature>
<dbReference type="Gene3D" id="6.10.340.10">
    <property type="match status" value="1"/>
</dbReference>
<dbReference type="RefSeq" id="WP_220580037.1">
    <property type="nucleotide sequence ID" value="NZ_RKLT01000003.1"/>
</dbReference>
<evidence type="ECO:0000256" key="5">
    <source>
        <dbReference type="SAM" id="MobiDB-lite"/>
    </source>
</evidence>
<dbReference type="Pfam" id="PF00015">
    <property type="entry name" value="MCPsignal"/>
    <property type="match status" value="1"/>
</dbReference>
<dbReference type="InterPro" id="IPR004089">
    <property type="entry name" value="MCPsignal_dom"/>
</dbReference>
<feature type="domain" description="HAMP" evidence="8">
    <location>
        <begin position="419"/>
        <end position="472"/>
    </location>
</feature>
<reference evidence="9 10" key="1">
    <citation type="submission" date="2021-06" db="EMBL/GenBank/DDBJ databases">
        <title>Halomicroarcula sp. a new haloarchaeum isolated from saline soil.</title>
        <authorList>
            <person name="Duran-Viseras A."/>
            <person name="Sanchez-Porro C."/>
            <person name="Ventosa A."/>
        </authorList>
    </citation>
    <scope>NUCLEOTIDE SEQUENCE [LARGE SCALE GENOMIC DNA]</scope>
    <source>
        <strain evidence="9 10">F27</strain>
    </source>
</reference>
<comment type="caution">
    <text evidence="9">The sequence shown here is derived from an EMBL/GenBank/DDBJ whole genome shotgun (WGS) entry which is preliminary data.</text>
</comment>
<dbReference type="AlphaFoldDB" id="A0AAW4PCR8"/>
<dbReference type="PROSITE" id="PS50111">
    <property type="entry name" value="CHEMOTAXIS_TRANSDUC_2"/>
    <property type="match status" value="1"/>
</dbReference>
<evidence type="ECO:0000259" key="8">
    <source>
        <dbReference type="PROSITE" id="PS50885"/>
    </source>
</evidence>
<dbReference type="GO" id="GO:0007165">
    <property type="term" value="P:signal transduction"/>
    <property type="evidence" value="ECO:0007669"/>
    <property type="project" value="UniProtKB-KW"/>
</dbReference>
<feature type="transmembrane region" description="Helical" evidence="6">
    <location>
        <begin position="285"/>
        <end position="304"/>
    </location>
</feature>